<proteinExistence type="inferred from homology"/>
<keyword evidence="2 4" id="KW-0560">Oxidoreductase</keyword>
<evidence type="ECO:0000313" key="4">
    <source>
        <dbReference type="EMBL" id="CRH06704.1"/>
    </source>
</evidence>
<protein>
    <submittedName>
        <fullName evidence="4">Putative Aldehyde dehydrogenase (NAD(+))</fullName>
        <ecNumber evidence="4">1.2.1.3</ecNumber>
    </submittedName>
</protein>
<dbReference type="EC" id="1.2.1.3" evidence="4"/>
<dbReference type="InterPro" id="IPR016161">
    <property type="entry name" value="Ald_DH/histidinol_DH"/>
</dbReference>
<name>A0A1S7LKQ0_MAGMO</name>
<sequence length="476" mass="51663">MKKAYVAGEWVDTGRARDVINPFDGRVVDSVVQCGPNEIDIALDGAVEALEETRRMQPYQRAEALAQIRDGIAARADAFARALTLENGKTLAESELEVKRAVATFDIAVGEATRIYGESYDLGINPMGAGRRAIVRGYPVGVVSAIAPFNFPLNLSVHKVAPAMAVGCPVVLKPASKTPLSGLLMAEVVAESSWPKKAFSVVPCDRAAGQMLVEDERIKLLSFTGSPEVGWKMKGDAGKKKVVLELGGNAGLIIDHHIKDWDWLIQRAVMGAFYQCGQVCISVQRIFIHEDVMGEFRTRFKAAAEKLVSGDPLDPDTTLGPIVDANNRERLQVWIKEALEQGAELVTGNEIADVGAGNSMAATILEEVDQGCKINAEEAFGPVVTLTPVKSMEEAFHYVNNSRYGLQCGIFTNDFDTVMKAFDELEVGGVVHNDVPSFRVDSMPYGGVKDSGLGREGIRYAMHDMLEERVLVYQAG</sequence>
<evidence type="ECO:0000259" key="3">
    <source>
        <dbReference type="Pfam" id="PF00171"/>
    </source>
</evidence>
<reference evidence="4" key="1">
    <citation type="submission" date="2015-04" db="EMBL/GenBank/DDBJ databases">
        <authorList>
            <person name="Syromyatnikov M.Y."/>
            <person name="Popov V.N."/>
        </authorList>
    </citation>
    <scope>NUCLEOTIDE SEQUENCE</scope>
    <source>
        <strain evidence="4">MO-1</strain>
    </source>
</reference>
<dbReference type="Gene3D" id="3.40.309.10">
    <property type="entry name" value="Aldehyde Dehydrogenase, Chain A, domain 2"/>
    <property type="match status" value="1"/>
</dbReference>
<dbReference type="CDD" id="cd07147">
    <property type="entry name" value="ALDH_F21_RNP123"/>
    <property type="match status" value="1"/>
</dbReference>
<evidence type="ECO:0000256" key="1">
    <source>
        <dbReference type="ARBA" id="ARBA00009986"/>
    </source>
</evidence>
<dbReference type="InterPro" id="IPR016162">
    <property type="entry name" value="Ald_DH_N"/>
</dbReference>
<organism evidence="4">
    <name type="scientific">Magnetococcus massalia (strain MO-1)</name>
    <dbReference type="NCBI Taxonomy" id="451514"/>
    <lineage>
        <taxon>Bacteria</taxon>
        <taxon>Pseudomonadati</taxon>
        <taxon>Pseudomonadota</taxon>
        <taxon>Magnetococcia</taxon>
        <taxon>Magnetococcales</taxon>
        <taxon>Magnetococcaceae</taxon>
        <taxon>Magnetococcus</taxon>
    </lineage>
</organism>
<dbReference type="PANTHER" id="PTHR42991:SF1">
    <property type="entry name" value="ALDEHYDE DEHYDROGENASE"/>
    <property type="match status" value="1"/>
</dbReference>
<comment type="similarity">
    <text evidence="1">Belongs to the aldehyde dehydrogenase family.</text>
</comment>
<feature type="domain" description="Aldehyde dehydrogenase" evidence="3">
    <location>
        <begin position="10"/>
        <end position="469"/>
    </location>
</feature>
<dbReference type="Gene3D" id="3.40.605.10">
    <property type="entry name" value="Aldehyde Dehydrogenase, Chain A, domain 1"/>
    <property type="match status" value="1"/>
</dbReference>
<dbReference type="GO" id="GO:0008911">
    <property type="term" value="F:lactaldehyde dehydrogenase (NAD+) activity"/>
    <property type="evidence" value="ECO:0007669"/>
    <property type="project" value="TreeGrafter"/>
</dbReference>
<dbReference type="InterPro" id="IPR051020">
    <property type="entry name" value="ALDH-related_metabolic_enz"/>
</dbReference>
<dbReference type="InterPro" id="IPR016163">
    <property type="entry name" value="Ald_DH_C"/>
</dbReference>
<dbReference type="EMBL" id="LO017727">
    <property type="protein sequence ID" value="CRH06704.1"/>
    <property type="molecule type" value="Genomic_DNA"/>
</dbReference>
<evidence type="ECO:0000256" key="2">
    <source>
        <dbReference type="ARBA" id="ARBA00023002"/>
    </source>
</evidence>
<dbReference type="SUPFAM" id="SSF53720">
    <property type="entry name" value="ALDH-like"/>
    <property type="match status" value="1"/>
</dbReference>
<accession>A0A1S7LKQ0</accession>
<dbReference type="AlphaFoldDB" id="A0A1S7LKQ0"/>
<dbReference type="PANTHER" id="PTHR42991">
    <property type="entry name" value="ALDEHYDE DEHYDROGENASE"/>
    <property type="match status" value="1"/>
</dbReference>
<gene>
    <name evidence="4" type="ORF">MAGMO_2547</name>
</gene>
<dbReference type="InterPro" id="IPR015590">
    <property type="entry name" value="Aldehyde_DH_dom"/>
</dbReference>
<dbReference type="Pfam" id="PF00171">
    <property type="entry name" value="Aldedh"/>
    <property type="match status" value="1"/>
</dbReference>